<gene>
    <name evidence="1" type="ORF">CCGE525_17635</name>
</gene>
<keyword evidence="2" id="KW-1185">Reference proteome</keyword>
<dbReference type="Proteomes" id="UP000282195">
    <property type="component" value="Chromosome"/>
</dbReference>
<dbReference type="OrthoDB" id="9774491at2"/>
<evidence type="ECO:0000313" key="2">
    <source>
        <dbReference type="Proteomes" id="UP000282195"/>
    </source>
</evidence>
<proteinExistence type="predicted"/>
<dbReference type="KEGG" id="rjg:CCGE525_17635"/>
<evidence type="ECO:0000313" key="1">
    <source>
        <dbReference type="EMBL" id="AYG60425.1"/>
    </source>
</evidence>
<accession>A0A387FSL5</accession>
<sequence length="74" mass="8206">MPRKLIALQVDPRCVHEIDAFVGNGLPGDAYFFATRSDFLRAAIARLIEELRLDKPVVRHRDRPVQPVAPAAGA</sequence>
<dbReference type="AlphaFoldDB" id="A0A387FSL5"/>
<protein>
    <submittedName>
        <fullName evidence="1">Uncharacterized protein</fullName>
    </submittedName>
</protein>
<organism evidence="1 2">
    <name type="scientific">Rhizobium jaguaris</name>
    <dbReference type="NCBI Taxonomy" id="1312183"/>
    <lineage>
        <taxon>Bacteria</taxon>
        <taxon>Pseudomonadati</taxon>
        <taxon>Pseudomonadota</taxon>
        <taxon>Alphaproteobacteria</taxon>
        <taxon>Hyphomicrobiales</taxon>
        <taxon>Rhizobiaceae</taxon>
        <taxon>Rhizobium/Agrobacterium group</taxon>
        <taxon>Rhizobium</taxon>
    </lineage>
</organism>
<name>A0A387FSL5_9HYPH</name>
<reference evidence="1 2" key="1">
    <citation type="submission" date="2018-10" db="EMBL/GenBank/DDBJ databases">
        <title>Rhizobium etli, R. leguminosarum and a new Rhizobium genospecies from Phaseolus dumosus.</title>
        <authorList>
            <person name="Ramirez-Puebla S.T."/>
            <person name="Rogel-Hernandez M.A."/>
            <person name="Guerrero G."/>
            <person name="Ormeno-Orrillo E."/>
            <person name="Martinez-Romero J.C."/>
            <person name="Negrete-Yankelevich S."/>
            <person name="Martinez-Romero E."/>
        </authorList>
    </citation>
    <scope>NUCLEOTIDE SEQUENCE [LARGE SCALE GENOMIC DNA]</scope>
    <source>
        <strain evidence="1 2">CCGE525</strain>
    </source>
</reference>
<dbReference type="EMBL" id="CP032694">
    <property type="protein sequence ID" value="AYG60425.1"/>
    <property type="molecule type" value="Genomic_DNA"/>
</dbReference>